<sequence length="78" mass="9145">MSRRQGFGGTLRAKQEPKETEQLSSNDKVERASLAFLAQLSVEEERKQVREELKQMPLLSPWINYKAYEPSFTDELNW</sequence>
<evidence type="ECO:0000313" key="2">
    <source>
        <dbReference type="EMBL" id="KUF79599.1"/>
    </source>
</evidence>
<accession>A0A0W8C684</accession>
<proteinExistence type="predicted"/>
<evidence type="ECO:0000256" key="1">
    <source>
        <dbReference type="SAM" id="MobiDB-lite"/>
    </source>
</evidence>
<reference evidence="2 3" key="1">
    <citation type="submission" date="2015-11" db="EMBL/GenBank/DDBJ databases">
        <title>Genomes and virulence difference between two physiological races of Phytophthora nicotianae.</title>
        <authorList>
            <person name="Liu H."/>
            <person name="Ma X."/>
            <person name="Yu H."/>
            <person name="Fang D."/>
            <person name="Li Y."/>
            <person name="Wang X."/>
            <person name="Wang W."/>
            <person name="Dong Y."/>
            <person name="Xiao B."/>
        </authorList>
    </citation>
    <scope>NUCLEOTIDE SEQUENCE [LARGE SCALE GENOMIC DNA]</scope>
    <source>
        <strain evidence="3">race 1</strain>
    </source>
</reference>
<dbReference type="Proteomes" id="UP000054636">
    <property type="component" value="Unassembled WGS sequence"/>
</dbReference>
<gene>
    <name evidence="2" type="ORF">AM588_10000140</name>
</gene>
<protein>
    <submittedName>
        <fullName evidence="2">Transglutaminase elicitor M81D</fullName>
    </submittedName>
</protein>
<organism evidence="2 3">
    <name type="scientific">Phytophthora nicotianae</name>
    <name type="common">Potato buckeye rot agent</name>
    <name type="synonym">Phytophthora parasitica</name>
    <dbReference type="NCBI Taxonomy" id="4792"/>
    <lineage>
        <taxon>Eukaryota</taxon>
        <taxon>Sar</taxon>
        <taxon>Stramenopiles</taxon>
        <taxon>Oomycota</taxon>
        <taxon>Peronosporomycetes</taxon>
        <taxon>Peronosporales</taxon>
        <taxon>Peronosporaceae</taxon>
        <taxon>Phytophthora</taxon>
    </lineage>
</organism>
<evidence type="ECO:0000313" key="3">
    <source>
        <dbReference type="Proteomes" id="UP000054636"/>
    </source>
</evidence>
<name>A0A0W8C684_PHYNI</name>
<feature type="region of interest" description="Disordered" evidence="1">
    <location>
        <begin position="1"/>
        <end position="27"/>
    </location>
</feature>
<feature type="compositionally biased region" description="Basic and acidic residues" evidence="1">
    <location>
        <begin position="13"/>
        <end position="27"/>
    </location>
</feature>
<comment type="caution">
    <text evidence="2">The sequence shown here is derived from an EMBL/GenBank/DDBJ whole genome shotgun (WGS) entry which is preliminary data.</text>
</comment>
<dbReference type="EMBL" id="LNFP01003961">
    <property type="protein sequence ID" value="KUF79599.1"/>
    <property type="molecule type" value="Genomic_DNA"/>
</dbReference>
<dbReference type="AlphaFoldDB" id="A0A0W8C684"/>